<accession>F8PHL5</accession>
<dbReference type="HOGENOM" id="CLU_1185628_0_0_1"/>
<reference evidence="2" key="1">
    <citation type="journal article" date="2011" name="Science">
        <title>The plant cell wall-decomposing machinery underlies the functional diversity of forest fungi.</title>
        <authorList>
            <person name="Eastwood D.C."/>
            <person name="Floudas D."/>
            <person name="Binder M."/>
            <person name="Majcherczyk A."/>
            <person name="Schneider P."/>
            <person name="Aerts A."/>
            <person name="Asiegbu F.O."/>
            <person name="Baker S.E."/>
            <person name="Barry K."/>
            <person name="Bendiksby M."/>
            <person name="Blumentritt M."/>
            <person name="Coutinho P.M."/>
            <person name="Cullen D."/>
            <person name="de Vries R.P."/>
            <person name="Gathman A."/>
            <person name="Goodell B."/>
            <person name="Henrissat B."/>
            <person name="Ihrmark K."/>
            <person name="Kauserud H."/>
            <person name="Kohler A."/>
            <person name="LaButti K."/>
            <person name="Lapidus A."/>
            <person name="Lavin J.L."/>
            <person name="Lee Y.-H."/>
            <person name="Lindquist E."/>
            <person name="Lilly W."/>
            <person name="Lucas S."/>
            <person name="Morin E."/>
            <person name="Murat C."/>
            <person name="Oguiza J.A."/>
            <person name="Park J."/>
            <person name="Pisabarro A.G."/>
            <person name="Riley R."/>
            <person name="Rosling A."/>
            <person name="Salamov A."/>
            <person name="Schmidt O."/>
            <person name="Schmutz J."/>
            <person name="Skrede I."/>
            <person name="Stenlid J."/>
            <person name="Wiebenga A."/>
            <person name="Xie X."/>
            <person name="Kuees U."/>
            <person name="Hibbett D.S."/>
            <person name="Hoffmeister D."/>
            <person name="Hoegberg N."/>
            <person name="Martin F."/>
            <person name="Grigoriev I.V."/>
            <person name="Watkinson S.C."/>
        </authorList>
    </citation>
    <scope>NUCLEOTIDE SEQUENCE [LARGE SCALE GENOMIC DNA]</scope>
    <source>
        <strain evidence="2">strain S7.3</strain>
    </source>
</reference>
<dbReference type="EMBL" id="GL945474">
    <property type="protein sequence ID" value="EGO05012.1"/>
    <property type="molecule type" value="Genomic_DNA"/>
</dbReference>
<keyword evidence="2" id="KW-1185">Reference proteome</keyword>
<name>F8PHL5_SERL3</name>
<dbReference type="InParanoid" id="F8PHL5"/>
<evidence type="ECO:0000313" key="1">
    <source>
        <dbReference type="EMBL" id="EGO05012.1"/>
    </source>
</evidence>
<organism evidence="2">
    <name type="scientific">Serpula lacrymans var. lacrymans (strain S7.3)</name>
    <name type="common">Dry rot fungus</name>
    <dbReference type="NCBI Taxonomy" id="936435"/>
    <lineage>
        <taxon>Eukaryota</taxon>
        <taxon>Fungi</taxon>
        <taxon>Dikarya</taxon>
        <taxon>Basidiomycota</taxon>
        <taxon>Agaricomycotina</taxon>
        <taxon>Agaricomycetes</taxon>
        <taxon>Agaricomycetidae</taxon>
        <taxon>Boletales</taxon>
        <taxon>Coniophorineae</taxon>
        <taxon>Serpulaceae</taxon>
        <taxon>Serpula</taxon>
    </lineage>
</organism>
<gene>
    <name evidence="1" type="ORF">SERLA73DRAFT_68661</name>
</gene>
<proteinExistence type="predicted"/>
<protein>
    <submittedName>
        <fullName evidence="1">Uncharacterized protein</fullName>
    </submittedName>
</protein>
<evidence type="ECO:0000313" key="2">
    <source>
        <dbReference type="Proteomes" id="UP000008063"/>
    </source>
</evidence>
<dbReference type="Proteomes" id="UP000008063">
    <property type="component" value="Unassembled WGS sequence"/>
</dbReference>
<dbReference type="AlphaFoldDB" id="F8PHL5"/>
<sequence length="234" mass="26264">MDPASRGLNCAQSLPPLTSLGSINSMLLITKVLTNVHLPHLFSTSTIIPLTKNSTHSNLLPSFLPFPPVYLTTQSFLCTGMAQSSHPIFIHLDNVPFVYAPLNSETIPYVPPKNNILCATMHPQETLFTRQASKIYSYIGFTPLKIHFEGMLLGCLALHSKVPVDNICNLPPKTMIAPIQKYFPSPEQAKAAKADKERTEQEHLEREQLKIEAVYTVYHEQLLCEDKHKLYEPL</sequence>